<dbReference type="Proteomes" id="UP000813463">
    <property type="component" value="Chromosome 2"/>
</dbReference>
<dbReference type="RefSeq" id="XP_056693006.1">
    <property type="nucleotide sequence ID" value="XM_056837028.1"/>
</dbReference>
<evidence type="ECO:0000256" key="3">
    <source>
        <dbReference type="SAM" id="Phobius"/>
    </source>
</evidence>
<dbReference type="PANTHER" id="PTHR31618">
    <property type="entry name" value="MECHANOSENSITIVE ION CHANNEL PROTEIN 5"/>
    <property type="match status" value="1"/>
</dbReference>
<dbReference type="InterPro" id="IPR023408">
    <property type="entry name" value="MscS_beta-dom_sf"/>
</dbReference>
<gene>
    <name evidence="5" type="primary">LOC110800543</name>
</gene>
<evidence type="ECO:0000256" key="2">
    <source>
        <dbReference type="ARBA" id="ARBA00008017"/>
    </source>
</evidence>
<organism evidence="4 5">
    <name type="scientific">Spinacia oleracea</name>
    <name type="common">Spinach</name>
    <dbReference type="NCBI Taxonomy" id="3562"/>
    <lineage>
        <taxon>Eukaryota</taxon>
        <taxon>Viridiplantae</taxon>
        <taxon>Streptophyta</taxon>
        <taxon>Embryophyta</taxon>
        <taxon>Tracheophyta</taxon>
        <taxon>Spermatophyta</taxon>
        <taxon>Magnoliopsida</taxon>
        <taxon>eudicotyledons</taxon>
        <taxon>Gunneridae</taxon>
        <taxon>Pentapetalae</taxon>
        <taxon>Caryophyllales</taxon>
        <taxon>Chenopodiaceae</taxon>
        <taxon>Chenopodioideae</taxon>
        <taxon>Anserineae</taxon>
        <taxon>Spinacia</taxon>
    </lineage>
</organism>
<reference evidence="4" key="1">
    <citation type="journal article" date="2021" name="Nat. Commun.">
        <title>Genomic analyses provide insights into spinach domestication and the genetic basis of agronomic traits.</title>
        <authorList>
            <person name="Cai X."/>
            <person name="Sun X."/>
            <person name="Xu C."/>
            <person name="Sun H."/>
            <person name="Wang X."/>
            <person name="Ge C."/>
            <person name="Zhang Z."/>
            <person name="Wang Q."/>
            <person name="Fei Z."/>
            <person name="Jiao C."/>
            <person name="Wang Q."/>
        </authorList>
    </citation>
    <scope>NUCLEOTIDE SEQUENCE [LARGE SCALE GENOMIC DNA]</scope>
    <source>
        <strain evidence="4">cv. Varoflay</strain>
    </source>
</reference>
<keyword evidence="3" id="KW-0812">Transmembrane</keyword>
<keyword evidence="3" id="KW-1133">Transmembrane helix</keyword>
<dbReference type="SUPFAM" id="SSF50182">
    <property type="entry name" value="Sm-like ribonucleoproteins"/>
    <property type="match status" value="1"/>
</dbReference>
<dbReference type="Gene3D" id="2.30.30.60">
    <property type="match status" value="1"/>
</dbReference>
<protein>
    <submittedName>
        <fullName evidence="5">Mechanosensitive ion channel protein 5-like</fullName>
    </submittedName>
</protein>
<proteinExistence type="inferred from homology"/>
<keyword evidence="4" id="KW-1185">Reference proteome</keyword>
<feature type="transmembrane region" description="Helical" evidence="3">
    <location>
        <begin position="28"/>
        <end position="45"/>
    </location>
</feature>
<sequence length="244" mass="27825">MERARYNCLYIANTLSSATEVADCLNKIISWLLIAATIILWLLLTGLATTKVFVLIASPLLAATFIFGDTCKTLFQGIMFVYVVHPFDVGDLCAIDGKLMEVRTIGVWKTTFSIIGTREEAIYPISELSTKNIINYKTDFDWNDYVELDVGSLAEESINILKEEIRKLLDGDKDKFTQSFNWVAVTFGDNFKIAVNFRHNVNLKNNTYFECLKEKQKLRSEFIFRVRRLLDQKENAGSKASTEN</sequence>
<evidence type="ECO:0000256" key="1">
    <source>
        <dbReference type="ARBA" id="ARBA00004141"/>
    </source>
</evidence>
<evidence type="ECO:0000313" key="4">
    <source>
        <dbReference type="Proteomes" id="UP000813463"/>
    </source>
</evidence>
<dbReference type="GeneID" id="110800543"/>
<reference evidence="5" key="2">
    <citation type="submission" date="2025-08" db="UniProtKB">
        <authorList>
            <consortium name="RefSeq"/>
        </authorList>
    </citation>
    <scope>IDENTIFICATION</scope>
    <source>
        <tissue evidence="5">Leaf</tissue>
    </source>
</reference>
<dbReference type="PANTHER" id="PTHR31618:SF7">
    <property type="entry name" value="MECHANOSENSITIVE ION CHANNEL PROTEIN"/>
    <property type="match status" value="1"/>
</dbReference>
<name>A0ABM3RBM6_SPIOL</name>
<comment type="subcellular location">
    <subcellularLocation>
        <location evidence="1">Membrane</location>
        <topology evidence="1">Multi-pass membrane protein</topology>
    </subcellularLocation>
</comment>
<dbReference type="InterPro" id="IPR016688">
    <property type="entry name" value="MscS-like_plants/fungi"/>
</dbReference>
<comment type="similarity">
    <text evidence="2">Belongs to the MscS (TC 1.A.23) family.</text>
</comment>
<accession>A0ABM3RBM6</accession>
<keyword evidence="3" id="KW-0472">Membrane</keyword>
<evidence type="ECO:0000313" key="5">
    <source>
        <dbReference type="RefSeq" id="XP_056693006.1"/>
    </source>
</evidence>
<dbReference type="InterPro" id="IPR010920">
    <property type="entry name" value="LSM_dom_sf"/>
</dbReference>